<dbReference type="Proteomes" id="UP000793456">
    <property type="component" value="Chromosome XII"/>
</dbReference>
<evidence type="ECO:0000313" key="1">
    <source>
        <dbReference type="EMBL" id="TMS11950.1"/>
    </source>
</evidence>
<organism evidence="1 2">
    <name type="scientific">Larimichthys crocea</name>
    <name type="common">Large yellow croaker</name>
    <name type="synonym">Pseudosciaena crocea</name>
    <dbReference type="NCBI Taxonomy" id="215358"/>
    <lineage>
        <taxon>Eukaryota</taxon>
        <taxon>Metazoa</taxon>
        <taxon>Chordata</taxon>
        <taxon>Craniata</taxon>
        <taxon>Vertebrata</taxon>
        <taxon>Euteleostomi</taxon>
        <taxon>Actinopterygii</taxon>
        <taxon>Neopterygii</taxon>
        <taxon>Teleostei</taxon>
        <taxon>Neoteleostei</taxon>
        <taxon>Acanthomorphata</taxon>
        <taxon>Eupercaria</taxon>
        <taxon>Sciaenidae</taxon>
        <taxon>Larimichthys</taxon>
    </lineage>
</organism>
<gene>
    <name evidence="1" type="ORF">E3U43_016908</name>
</gene>
<proteinExistence type="predicted"/>
<accession>A0ACD3QXS7</accession>
<dbReference type="EMBL" id="CM011685">
    <property type="protein sequence ID" value="TMS11950.1"/>
    <property type="molecule type" value="Genomic_DNA"/>
</dbReference>
<evidence type="ECO:0000313" key="2">
    <source>
        <dbReference type="Proteomes" id="UP000793456"/>
    </source>
</evidence>
<comment type="caution">
    <text evidence="1">The sequence shown here is derived from an EMBL/GenBank/DDBJ whole genome shotgun (WGS) entry which is preliminary data.</text>
</comment>
<sequence length="719" mass="77528">MAPTSNVKPFEKKSTPPSSGQNGDSSCSVSGGRLRAVVRCQGCKTNLCLDCQKRTHSGVNKRKHPLTPYRLGCKPDELLKVVSIFGNTGERQVPHPEPYVFPRTRGVQDITHPRTLHRWCVGSTYNTSPVKAAQHLLLRSRSSSSCRILIQRADRQLLSGWCLCCVNVCPLFLAKGIWHLTALMFRAANLKTIGKAGTGWHFRRTMDELVHDLVSALEESSEQAARGGFGDGGDHALAVGCLLKRQARKRRGRKRRSDNPHPPWETGHLSEGSESSVEEHKDYRASTGGVSAANSHARDNSDSDEQLGPKRRSLLAADTGRSKRPLWPDDLGVLGSAEGTRSLRRRRKVKRMAVDPPVEPEPPSSTMLGPPPVPKARIGVRPHRLGPSEGRSAMELCGLVGPAGGGGGGGGGGKNRVKKRKLATHRLGMDAADEGVVVESEDPISSPTEGSKDKMELEEQKGSDEDMSDRCETSSVSNSSDGGLYTNDEGRQGDDEQSDWFYEGEPGSGSGPGGACGIAGVVPWWERETGSEELDLADPVFNNILTGSFPLMSPGAQRGFQARLSRLHGNQQASEAGLQGSSSQGFNDRLGRQSQDSHEPWFSSGSRREHGQLHWDPRSDRGHRRSCSVKTASRQTSGHLGSLCTGDVKRRRKAAPLGSTAPSGLVGENAPPIPDTNMGSRMLQSMGWSPGMGLGPEGRGMTEPIRAMQRPKGTGLGFN</sequence>
<name>A0ACD3QXS7_LARCR</name>
<keyword evidence="2" id="KW-1185">Reference proteome</keyword>
<reference evidence="1" key="1">
    <citation type="submission" date="2018-11" db="EMBL/GenBank/DDBJ databases">
        <title>The sequence and de novo assembly of Larimichthys crocea genome using PacBio and Hi-C technologies.</title>
        <authorList>
            <person name="Xu P."/>
            <person name="Chen B."/>
            <person name="Zhou Z."/>
            <person name="Ke Q."/>
            <person name="Wu Y."/>
            <person name="Bai H."/>
            <person name="Pu F."/>
        </authorList>
    </citation>
    <scope>NUCLEOTIDE SEQUENCE</scope>
    <source>
        <tissue evidence="1">Muscle</tissue>
    </source>
</reference>
<protein>
    <submittedName>
        <fullName evidence="1">Uncharacterized protein</fullName>
    </submittedName>
</protein>